<evidence type="ECO:0000256" key="5">
    <source>
        <dbReference type="SAM" id="MobiDB-lite"/>
    </source>
</evidence>
<evidence type="ECO:0000313" key="7">
    <source>
        <dbReference type="EMBL" id="PYH33465.1"/>
    </source>
</evidence>
<evidence type="ECO:0000256" key="1">
    <source>
        <dbReference type="ARBA" id="ARBA00023015"/>
    </source>
</evidence>
<keyword evidence="8" id="KW-1185">Reference proteome</keyword>
<accession>A0A318YG97</accession>
<evidence type="ECO:0000256" key="3">
    <source>
        <dbReference type="ARBA" id="ARBA00023163"/>
    </source>
</evidence>
<dbReference type="GeneID" id="37121957"/>
<evidence type="ECO:0000256" key="4">
    <source>
        <dbReference type="ARBA" id="ARBA00023242"/>
    </source>
</evidence>
<dbReference type="GO" id="GO:0001228">
    <property type="term" value="F:DNA-binding transcription activator activity, RNA polymerase II-specific"/>
    <property type="evidence" value="ECO:0007669"/>
    <property type="project" value="TreeGrafter"/>
</dbReference>
<dbReference type="SUPFAM" id="SSF57701">
    <property type="entry name" value="Zn2/Cys6 DNA-binding domain"/>
    <property type="match status" value="1"/>
</dbReference>
<evidence type="ECO:0000256" key="2">
    <source>
        <dbReference type="ARBA" id="ARBA00023125"/>
    </source>
</evidence>
<keyword evidence="4" id="KW-0539">Nucleus</keyword>
<dbReference type="OrthoDB" id="4937900at2759"/>
<feature type="compositionally biased region" description="Polar residues" evidence="5">
    <location>
        <begin position="415"/>
        <end position="434"/>
    </location>
</feature>
<keyword evidence="2" id="KW-0238">DNA-binding</keyword>
<dbReference type="Pfam" id="PF00172">
    <property type="entry name" value="Zn_clus"/>
    <property type="match status" value="1"/>
</dbReference>
<dbReference type="GO" id="GO:0003677">
    <property type="term" value="F:DNA binding"/>
    <property type="evidence" value="ECO:0007669"/>
    <property type="project" value="UniProtKB-KW"/>
</dbReference>
<sequence>MPQRRYHNKSRHGCLQCKNNRTKCDEDRPQCGRCRRIGSACSLATQPANLVFVAPRNEMPSNQARDDSSRINHQSSSISDGYSSQFPTDLISVAASTPGTEHSDMECDFTDTEKERLRLMNHYALHTSRSITDVIIPRDQIQSLWGEWVTELAFKHNFLLHGLLGLSALHLALEGVSPQRHTVMAIQHHDLGVAMFRPHLSNITPENHDAVFAFSCVVVLYTFGIQRPSEPTEDPIDRLHQVFSLIRGSSFLVKADHETMVRSRWSALMLPHPFPPTVLSAELEDVLSKLLSRATMAPEAARMGIYEPTIQTLRHSLAMAIMYRRIKMTFSYFAVICPSEFWSMVRIGEPLALAILANYAVTLDWLRRNIWMAYWGREIVVAVRKALPLDWHECIAWAVQETERPSELDGLGRYSASTSDPLQENDQITTSLAL</sequence>
<dbReference type="PROSITE" id="PS00463">
    <property type="entry name" value="ZN2_CY6_FUNGAL_1"/>
    <property type="match status" value="1"/>
</dbReference>
<dbReference type="PANTHER" id="PTHR47784">
    <property type="entry name" value="STEROL UPTAKE CONTROL PROTEIN 2"/>
    <property type="match status" value="1"/>
</dbReference>
<dbReference type="Proteomes" id="UP000247647">
    <property type="component" value="Unassembled WGS sequence"/>
</dbReference>
<feature type="region of interest" description="Disordered" evidence="5">
    <location>
        <begin position="59"/>
        <end position="84"/>
    </location>
</feature>
<dbReference type="InterPro" id="IPR001138">
    <property type="entry name" value="Zn2Cys6_DnaBD"/>
</dbReference>
<organism evidence="7 8">
    <name type="scientific">Aspergillus neoniger (strain CBS 115656)</name>
    <dbReference type="NCBI Taxonomy" id="1448310"/>
    <lineage>
        <taxon>Eukaryota</taxon>
        <taxon>Fungi</taxon>
        <taxon>Dikarya</taxon>
        <taxon>Ascomycota</taxon>
        <taxon>Pezizomycotina</taxon>
        <taxon>Eurotiomycetes</taxon>
        <taxon>Eurotiomycetidae</taxon>
        <taxon>Eurotiales</taxon>
        <taxon>Aspergillaceae</taxon>
        <taxon>Aspergillus</taxon>
        <taxon>Aspergillus subgen. Circumdati</taxon>
    </lineage>
</organism>
<keyword evidence="1" id="KW-0805">Transcription regulation</keyword>
<dbReference type="EMBL" id="KZ821463">
    <property type="protein sequence ID" value="PYH33465.1"/>
    <property type="molecule type" value="Genomic_DNA"/>
</dbReference>
<dbReference type="Pfam" id="PF11951">
    <property type="entry name" value="Fungal_trans_2"/>
    <property type="match status" value="1"/>
</dbReference>
<gene>
    <name evidence="7" type="ORF">BO87DRAFT_310310</name>
</gene>
<dbReference type="CDD" id="cd00067">
    <property type="entry name" value="GAL4"/>
    <property type="match status" value="1"/>
</dbReference>
<dbReference type="RefSeq" id="XP_025478943.1">
    <property type="nucleotide sequence ID" value="XM_025619501.1"/>
</dbReference>
<dbReference type="Gene3D" id="4.10.240.10">
    <property type="entry name" value="Zn(2)-C6 fungal-type DNA-binding domain"/>
    <property type="match status" value="1"/>
</dbReference>
<dbReference type="PANTHER" id="PTHR47784:SF5">
    <property type="entry name" value="STEROL UPTAKE CONTROL PROTEIN 2"/>
    <property type="match status" value="1"/>
</dbReference>
<reference evidence="7" key="1">
    <citation type="submission" date="2016-12" db="EMBL/GenBank/DDBJ databases">
        <title>The genomes of Aspergillus section Nigri reveals drivers in fungal speciation.</title>
        <authorList>
            <consortium name="DOE Joint Genome Institute"/>
            <person name="Vesth T.C."/>
            <person name="Nybo J."/>
            <person name="Theobald S."/>
            <person name="Brandl J."/>
            <person name="Frisvad J.C."/>
            <person name="Nielsen K.F."/>
            <person name="Lyhne E.K."/>
            <person name="Kogle M.E."/>
            <person name="Kuo A."/>
            <person name="Riley R."/>
            <person name="Clum A."/>
            <person name="Nolan M."/>
            <person name="Lipzen A."/>
            <person name="Salamov A."/>
            <person name="Henrissat B."/>
            <person name="Wiebenga A."/>
            <person name="De Vries R.P."/>
            <person name="Grigoriev I.V."/>
            <person name="Mortensen U.H."/>
            <person name="Andersen M.R."/>
            <person name="Baker S.E."/>
        </authorList>
    </citation>
    <scope>NUCLEOTIDE SEQUENCE [LARGE SCALE GENOMIC DNA]</scope>
    <source>
        <strain evidence="7">CBS 115656</strain>
    </source>
</reference>
<keyword evidence="3" id="KW-0804">Transcription</keyword>
<dbReference type="GO" id="GO:0008270">
    <property type="term" value="F:zinc ion binding"/>
    <property type="evidence" value="ECO:0007669"/>
    <property type="project" value="InterPro"/>
</dbReference>
<feature type="domain" description="Zn(2)-C6 fungal-type" evidence="6">
    <location>
        <begin position="13"/>
        <end position="43"/>
    </location>
</feature>
<dbReference type="InterPro" id="IPR021858">
    <property type="entry name" value="Fun_TF"/>
</dbReference>
<protein>
    <recommendedName>
        <fullName evidence="6">Zn(2)-C6 fungal-type domain-containing protein</fullName>
    </recommendedName>
</protein>
<dbReference type="PROSITE" id="PS50048">
    <property type="entry name" value="ZN2_CY6_FUNGAL_2"/>
    <property type="match status" value="1"/>
</dbReference>
<evidence type="ECO:0000259" key="6">
    <source>
        <dbReference type="PROSITE" id="PS50048"/>
    </source>
</evidence>
<dbReference type="InterPro" id="IPR053157">
    <property type="entry name" value="Sterol_Uptake_Regulator"/>
</dbReference>
<evidence type="ECO:0000313" key="8">
    <source>
        <dbReference type="Proteomes" id="UP000247647"/>
    </source>
</evidence>
<dbReference type="SMART" id="SM00066">
    <property type="entry name" value="GAL4"/>
    <property type="match status" value="1"/>
</dbReference>
<dbReference type="InterPro" id="IPR036864">
    <property type="entry name" value="Zn2-C6_fun-type_DNA-bd_sf"/>
</dbReference>
<proteinExistence type="predicted"/>
<dbReference type="AlphaFoldDB" id="A0A318YG97"/>
<feature type="compositionally biased region" description="Low complexity" evidence="5">
    <location>
        <begin position="71"/>
        <end position="84"/>
    </location>
</feature>
<name>A0A318YG97_ASPNB</name>
<feature type="region of interest" description="Disordered" evidence="5">
    <location>
        <begin position="414"/>
        <end position="434"/>
    </location>
</feature>